<dbReference type="SUPFAM" id="SSF47769">
    <property type="entry name" value="SAM/Pointed domain"/>
    <property type="match status" value="1"/>
</dbReference>
<dbReference type="Proteomes" id="UP000234323">
    <property type="component" value="Unassembled WGS sequence"/>
</dbReference>
<protein>
    <recommendedName>
        <fullName evidence="3">SAM domain-containing protein</fullName>
    </recommendedName>
</protein>
<dbReference type="VEuPathDB" id="FungiDB:FUN_015323"/>
<keyword evidence="2" id="KW-1185">Reference proteome</keyword>
<accession>A0A2I1HMV0</accession>
<name>A0A2I1HMV0_9GLOM</name>
<dbReference type="AlphaFoldDB" id="A0A2I1HMV0"/>
<evidence type="ECO:0000313" key="2">
    <source>
        <dbReference type="Proteomes" id="UP000234323"/>
    </source>
</evidence>
<sequence length="220" mass="25476">MVTFKSEKAVSMGARLDDMQDYKKFLLDYKKLLNMKKNMTIVVAMKKKKWKNISDLGESENENDLREKYKCKNHDACFVNNGKHLKLTAMHLQCWAKEMICGITASFNLSNSISFDSSISNSMQSMLPFFFIPFTQNSNNNNPNPLPLHASSSLQQPIPSLDEFFSKLDEEFAQFKNIFEDERITVDQIYNLTDIEFNQLGISKIGWRKAFRAAAQHYKK</sequence>
<comment type="caution">
    <text evidence="1">The sequence shown here is derived from an EMBL/GenBank/DDBJ whole genome shotgun (WGS) entry which is preliminary data.</text>
</comment>
<reference evidence="1 2" key="1">
    <citation type="submission" date="2015-10" db="EMBL/GenBank/DDBJ databases">
        <title>Genome analyses suggest a sexual origin of heterokaryosis in a supposedly ancient asexual fungus.</title>
        <authorList>
            <person name="Ropars J."/>
            <person name="Sedzielewska K."/>
            <person name="Noel J."/>
            <person name="Charron P."/>
            <person name="Farinelli L."/>
            <person name="Marton T."/>
            <person name="Kruger M."/>
            <person name="Pelin A."/>
            <person name="Brachmann A."/>
            <person name="Corradi N."/>
        </authorList>
    </citation>
    <scope>NUCLEOTIDE SEQUENCE [LARGE SCALE GENOMIC DNA]</scope>
    <source>
        <strain evidence="1 2">A4</strain>
    </source>
</reference>
<organism evidence="1 2">
    <name type="scientific">Rhizophagus irregularis</name>
    <dbReference type="NCBI Taxonomy" id="588596"/>
    <lineage>
        <taxon>Eukaryota</taxon>
        <taxon>Fungi</taxon>
        <taxon>Fungi incertae sedis</taxon>
        <taxon>Mucoromycota</taxon>
        <taxon>Glomeromycotina</taxon>
        <taxon>Glomeromycetes</taxon>
        <taxon>Glomerales</taxon>
        <taxon>Glomeraceae</taxon>
        <taxon>Rhizophagus</taxon>
    </lineage>
</organism>
<gene>
    <name evidence="1" type="ORF">RhiirA4_483664</name>
</gene>
<dbReference type="Gene3D" id="1.10.150.50">
    <property type="entry name" value="Transcription Factor, Ets-1"/>
    <property type="match status" value="1"/>
</dbReference>
<dbReference type="VEuPathDB" id="FungiDB:RhiirA1_474363"/>
<evidence type="ECO:0008006" key="3">
    <source>
        <dbReference type="Google" id="ProtNLM"/>
    </source>
</evidence>
<dbReference type="EMBL" id="LLXI01004066">
    <property type="protein sequence ID" value="PKY60214.1"/>
    <property type="molecule type" value="Genomic_DNA"/>
</dbReference>
<proteinExistence type="predicted"/>
<dbReference type="VEuPathDB" id="FungiDB:RhiirFUN_023842"/>
<evidence type="ECO:0000313" key="1">
    <source>
        <dbReference type="EMBL" id="PKY60214.1"/>
    </source>
</evidence>
<dbReference type="InterPro" id="IPR013761">
    <property type="entry name" value="SAM/pointed_sf"/>
</dbReference>